<comment type="caution">
    <text evidence="2">The sequence shown here is derived from an EMBL/GenBank/DDBJ whole genome shotgun (WGS) entry which is preliminary data.</text>
</comment>
<name>A0A8S1EVZ8_9PELO</name>
<protein>
    <submittedName>
        <fullName evidence="2">Uncharacterized protein</fullName>
    </submittedName>
</protein>
<gene>
    <name evidence="2" type="ORF">CBOVIS_LOCUS6726</name>
</gene>
<feature type="region of interest" description="Disordered" evidence="1">
    <location>
        <begin position="1"/>
        <end position="93"/>
    </location>
</feature>
<proteinExistence type="predicted"/>
<dbReference type="EMBL" id="CADEPM010000004">
    <property type="protein sequence ID" value="CAB3404379.1"/>
    <property type="molecule type" value="Genomic_DNA"/>
</dbReference>
<evidence type="ECO:0000313" key="3">
    <source>
        <dbReference type="Proteomes" id="UP000494206"/>
    </source>
</evidence>
<keyword evidence="3" id="KW-1185">Reference proteome</keyword>
<sequence length="126" mass="13361">MSSPATPRNECNGTGGQTSSSSANPDQSQNAQGRRLFNTNAYSDESDVSIDNDDRNGAETDGSSSSRGCLKSERSRKDQPSTSSGRPPRTLQQVTWSFAAKQAPPHSQPPGTSKKGAICLIIFNSL</sequence>
<dbReference type="Proteomes" id="UP000494206">
    <property type="component" value="Unassembled WGS sequence"/>
</dbReference>
<feature type="compositionally biased region" description="Basic and acidic residues" evidence="1">
    <location>
        <begin position="70"/>
        <end position="79"/>
    </location>
</feature>
<accession>A0A8S1EVZ8</accession>
<feature type="compositionally biased region" description="Polar residues" evidence="1">
    <location>
        <begin position="80"/>
        <end position="93"/>
    </location>
</feature>
<organism evidence="2 3">
    <name type="scientific">Caenorhabditis bovis</name>
    <dbReference type="NCBI Taxonomy" id="2654633"/>
    <lineage>
        <taxon>Eukaryota</taxon>
        <taxon>Metazoa</taxon>
        <taxon>Ecdysozoa</taxon>
        <taxon>Nematoda</taxon>
        <taxon>Chromadorea</taxon>
        <taxon>Rhabditida</taxon>
        <taxon>Rhabditina</taxon>
        <taxon>Rhabditomorpha</taxon>
        <taxon>Rhabditoidea</taxon>
        <taxon>Rhabditidae</taxon>
        <taxon>Peloderinae</taxon>
        <taxon>Caenorhabditis</taxon>
    </lineage>
</organism>
<reference evidence="2 3" key="1">
    <citation type="submission" date="2020-04" db="EMBL/GenBank/DDBJ databases">
        <authorList>
            <person name="Laetsch R D."/>
            <person name="Stevens L."/>
            <person name="Kumar S."/>
            <person name="Blaxter L. M."/>
        </authorList>
    </citation>
    <scope>NUCLEOTIDE SEQUENCE [LARGE SCALE GENOMIC DNA]</scope>
</reference>
<dbReference type="AlphaFoldDB" id="A0A8S1EVZ8"/>
<evidence type="ECO:0000313" key="2">
    <source>
        <dbReference type="EMBL" id="CAB3404379.1"/>
    </source>
</evidence>
<evidence type="ECO:0000256" key="1">
    <source>
        <dbReference type="SAM" id="MobiDB-lite"/>
    </source>
</evidence>
<dbReference type="OrthoDB" id="10491554at2759"/>
<feature type="compositionally biased region" description="Polar residues" evidence="1">
    <location>
        <begin position="1"/>
        <end position="43"/>
    </location>
</feature>